<dbReference type="PROSITE" id="PS50103">
    <property type="entry name" value="ZF_C3H1"/>
    <property type="match status" value="1"/>
</dbReference>
<feature type="compositionally biased region" description="Acidic residues" evidence="5">
    <location>
        <begin position="225"/>
        <end position="236"/>
    </location>
</feature>
<evidence type="ECO:0000313" key="7">
    <source>
        <dbReference type="EMBL" id="KAK4540804.1"/>
    </source>
</evidence>
<feature type="compositionally biased region" description="Basic and acidic residues" evidence="5">
    <location>
        <begin position="280"/>
        <end position="297"/>
    </location>
</feature>
<feature type="compositionally biased region" description="Gly residues" evidence="5">
    <location>
        <begin position="33"/>
        <end position="43"/>
    </location>
</feature>
<gene>
    <name evidence="7" type="ORF">LTR36_008881</name>
</gene>
<dbReference type="EMBL" id="JAVFHQ010000061">
    <property type="protein sequence ID" value="KAK4540804.1"/>
    <property type="molecule type" value="Genomic_DNA"/>
</dbReference>
<feature type="region of interest" description="Disordered" evidence="5">
    <location>
        <begin position="276"/>
        <end position="369"/>
    </location>
</feature>
<feature type="compositionally biased region" description="Basic and acidic residues" evidence="5">
    <location>
        <begin position="341"/>
        <end position="361"/>
    </location>
</feature>
<feature type="region of interest" description="Disordered" evidence="5">
    <location>
        <begin position="1"/>
        <end position="92"/>
    </location>
</feature>
<keyword evidence="1 4" id="KW-0479">Metal-binding</keyword>
<feature type="zinc finger region" description="C3H1-type" evidence="4">
    <location>
        <begin position="467"/>
        <end position="495"/>
    </location>
</feature>
<proteinExistence type="predicted"/>
<feature type="compositionally biased region" description="Acidic residues" evidence="5">
    <location>
        <begin position="443"/>
        <end position="453"/>
    </location>
</feature>
<accession>A0AAV9J770</accession>
<dbReference type="InterPro" id="IPR019496">
    <property type="entry name" value="NUFIP1_cons_dom"/>
</dbReference>
<evidence type="ECO:0000256" key="3">
    <source>
        <dbReference type="ARBA" id="ARBA00022833"/>
    </source>
</evidence>
<dbReference type="Pfam" id="PF10453">
    <property type="entry name" value="NUFIP1"/>
    <property type="match status" value="1"/>
</dbReference>
<evidence type="ECO:0000256" key="4">
    <source>
        <dbReference type="PROSITE-ProRule" id="PRU00723"/>
    </source>
</evidence>
<feature type="compositionally biased region" description="Low complexity" evidence="5">
    <location>
        <begin position="76"/>
        <end position="87"/>
    </location>
</feature>
<reference evidence="7 8" key="1">
    <citation type="submission" date="2021-11" db="EMBL/GenBank/DDBJ databases">
        <title>Black yeast isolated from Biological Soil Crust.</title>
        <authorList>
            <person name="Kurbessoian T."/>
        </authorList>
    </citation>
    <scope>NUCLEOTIDE SEQUENCE [LARGE SCALE GENOMIC DNA]</scope>
    <source>
        <strain evidence="7 8">CCFEE 5522</strain>
    </source>
</reference>
<evidence type="ECO:0000259" key="6">
    <source>
        <dbReference type="PROSITE" id="PS50103"/>
    </source>
</evidence>
<dbReference type="SUPFAM" id="SSF90229">
    <property type="entry name" value="CCCH zinc finger"/>
    <property type="match status" value="1"/>
</dbReference>
<feature type="compositionally biased region" description="Polar residues" evidence="5">
    <location>
        <begin position="57"/>
        <end position="72"/>
    </location>
</feature>
<evidence type="ECO:0000256" key="5">
    <source>
        <dbReference type="SAM" id="MobiDB-lite"/>
    </source>
</evidence>
<keyword evidence="8" id="KW-1185">Reference proteome</keyword>
<feature type="domain" description="C3H1-type" evidence="6">
    <location>
        <begin position="467"/>
        <end position="495"/>
    </location>
</feature>
<feature type="compositionally biased region" description="Pro residues" evidence="5">
    <location>
        <begin position="7"/>
        <end position="17"/>
    </location>
</feature>
<organism evidence="7 8">
    <name type="scientific">Oleoguttula mirabilis</name>
    <dbReference type="NCBI Taxonomy" id="1507867"/>
    <lineage>
        <taxon>Eukaryota</taxon>
        <taxon>Fungi</taxon>
        <taxon>Dikarya</taxon>
        <taxon>Ascomycota</taxon>
        <taxon>Pezizomycotina</taxon>
        <taxon>Dothideomycetes</taxon>
        <taxon>Dothideomycetidae</taxon>
        <taxon>Mycosphaerellales</taxon>
        <taxon>Teratosphaeriaceae</taxon>
        <taxon>Oleoguttula</taxon>
    </lineage>
</organism>
<dbReference type="SMART" id="SM00356">
    <property type="entry name" value="ZnF_C3H1"/>
    <property type="match status" value="1"/>
</dbReference>
<evidence type="ECO:0000256" key="2">
    <source>
        <dbReference type="ARBA" id="ARBA00022771"/>
    </source>
</evidence>
<protein>
    <recommendedName>
        <fullName evidence="6">C3H1-type domain-containing protein</fullName>
    </recommendedName>
</protein>
<dbReference type="AlphaFoldDB" id="A0AAV9J770"/>
<feature type="region of interest" description="Disordered" evidence="5">
    <location>
        <begin position="420"/>
        <end position="464"/>
    </location>
</feature>
<keyword evidence="3 4" id="KW-0862">Zinc</keyword>
<feature type="compositionally biased region" description="Low complexity" evidence="5">
    <location>
        <begin position="421"/>
        <end position="442"/>
    </location>
</feature>
<dbReference type="InterPro" id="IPR000571">
    <property type="entry name" value="Znf_CCCH"/>
</dbReference>
<name>A0AAV9J770_9PEZI</name>
<evidence type="ECO:0000256" key="1">
    <source>
        <dbReference type="ARBA" id="ARBA00022723"/>
    </source>
</evidence>
<dbReference type="GO" id="GO:0008270">
    <property type="term" value="F:zinc ion binding"/>
    <property type="evidence" value="ECO:0007669"/>
    <property type="project" value="UniProtKB-KW"/>
</dbReference>
<feature type="compositionally biased region" description="Polar residues" evidence="5">
    <location>
        <begin position="23"/>
        <end position="32"/>
    </location>
</feature>
<keyword evidence="2 4" id="KW-0863">Zinc-finger</keyword>
<dbReference type="InterPro" id="IPR036855">
    <property type="entry name" value="Znf_CCCH_sf"/>
</dbReference>
<feature type="region of interest" description="Disordered" evidence="5">
    <location>
        <begin position="118"/>
        <end position="236"/>
    </location>
</feature>
<evidence type="ECO:0000313" key="8">
    <source>
        <dbReference type="Proteomes" id="UP001324427"/>
    </source>
</evidence>
<dbReference type="Proteomes" id="UP001324427">
    <property type="component" value="Unassembled WGS sequence"/>
</dbReference>
<sequence length="570" mass="61165">MSGGFSFPPPPPPPPKAAPEWNGGQNAQYGSQSRGGRGMGRGRGAQDVRGRGRGSNHRGQGNQFANGNQHANPNFAGTAAGNGTYGAQQPAQSIYQPPYNQAVASALPPGAYVNPNFVQRPAGHVNGYNQGRPLHTAHGAVPPPSTSPPRTYAGHKRKLDALRPPPVERPKPGPQAAPVIPGFGASLLPQKPVNSLPPNPVPSRKPASNALGLTPGEALPQYPSSDDEAEDKDVDEEALHAELGAKLTFEHNGMVLSLKSTADIAAWQEERRKNWPTRARMTEKEAERRRTGEERRRLLAGAAVLEGSAASRAPRTKQGSSKTRRFSSETTEKLQSTEQANKVKQEREPESAIEKARRDLAEQTAKLDVLRKRVAAGEASLEKARAVQEERDIEAMKSMIDGTLPRDAIGAVDSQLKIDADAASETSSEALSDSSVLSSDSSPDQESDDDGPPEESTSKAPATSGGQLPKLLCKYYIASGYCRDGDACGFRHELPPRGTVGVMQPQQRPQQPRPEVAPKLDYSATADKKSIYQRLMEQQQEEEDRLALQVIKYLGKAGFFSADANEAGPS</sequence>
<comment type="caution">
    <text evidence="7">The sequence shown here is derived from an EMBL/GenBank/DDBJ whole genome shotgun (WGS) entry which is preliminary data.</text>
</comment>